<evidence type="ECO:0000259" key="2">
    <source>
        <dbReference type="PROSITE" id="PS50181"/>
    </source>
</evidence>
<dbReference type="SMART" id="SM00367">
    <property type="entry name" value="LRR_CC"/>
    <property type="match status" value="3"/>
</dbReference>
<keyword evidence="4" id="KW-1185">Reference proteome</keyword>
<sequence length="281" mass="32091">MESTSAAEPSSAMNESPNWLEIPDEVMVNIFQRLHTSEILNSARKVCTTWLKICKYPAMWKVIHMVKRHATDWGWGKALTMELVDLSCGELIDISIGCFGSDELLDHIVQLSRNLKRLCLVNCFRITGGALSLAVERLPKLEELHLSKTYINAKDLEVIGRICPQLKSFKMSKVLLSESFDNHALAIADNMHELRHLDVSDTKMTNEGLESIVNGCPHLESLDVRMCYNLDLDGSLEKLCKKRIKDFKHSSTQNRPLYHQFSDSDDDQMYDDFSESDFFED</sequence>
<evidence type="ECO:0000313" key="3">
    <source>
        <dbReference type="EMBL" id="KAJ0197805.1"/>
    </source>
</evidence>
<dbReference type="InterPro" id="IPR006553">
    <property type="entry name" value="Leu-rich_rpt_Cys-con_subtyp"/>
</dbReference>
<dbReference type="SUPFAM" id="SSF52047">
    <property type="entry name" value="RNI-like"/>
    <property type="match status" value="1"/>
</dbReference>
<dbReference type="Pfam" id="PF12937">
    <property type="entry name" value="F-box-like"/>
    <property type="match status" value="1"/>
</dbReference>
<dbReference type="Gene3D" id="1.20.1280.50">
    <property type="match status" value="1"/>
</dbReference>
<comment type="caution">
    <text evidence="3">The sequence shown here is derived from an EMBL/GenBank/DDBJ whole genome shotgun (WGS) entry which is preliminary data.</text>
</comment>
<dbReference type="InterPro" id="IPR032675">
    <property type="entry name" value="LRR_dom_sf"/>
</dbReference>
<dbReference type="PROSITE" id="PS50181">
    <property type="entry name" value="FBOX"/>
    <property type="match status" value="1"/>
</dbReference>
<proteinExistence type="predicted"/>
<dbReference type="CDD" id="cd22164">
    <property type="entry name" value="F-box_AtSKIP19-like"/>
    <property type="match status" value="1"/>
</dbReference>
<evidence type="ECO:0000256" key="1">
    <source>
        <dbReference type="SAM" id="MobiDB-lite"/>
    </source>
</evidence>
<dbReference type="SUPFAM" id="SSF81383">
    <property type="entry name" value="F-box domain"/>
    <property type="match status" value="1"/>
</dbReference>
<feature type="domain" description="F-box" evidence="2">
    <location>
        <begin position="16"/>
        <end position="63"/>
    </location>
</feature>
<dbReference type="Proteomes" id="UP000235145">
    <property type="component" value="Unassembled WGS sequence"/>
</dbReference>
<feature type="region of interest" description="Disordered" evidence="1">
    <location>
        <begin position="258"/>
        <end position="281"/>
    </location>
</feature>
<reference evidence="3 4" key="1">
    <citation type="journal article" date="2017" name="Nat. Commun.">
        <title>Genome assembly with in vitro proximity ligation data and whole-genome triplication in lettuce.</title>
        <authorList>
            <person name="Reyes-Chin-Wo S."/>
            <person name="Wang Z."/>
            <person name="Yang X."/>
            <person name="Kozik A."/>
            <person name="Arikit S."/>
            <person name="Song C."/>
            <person name="Xia L."/>
            <person name="Froenicke L."/>
            <person name="Lavelle D.O."/>
            <person name="Truco M.J."/>
            <person name="Xia R."/>
            <person name="Zhu S."/>
            <person name="Xu C."/>
            <person name="Xu H."/>
            <person name="Xu X."/>
            <person name="Cox K."/>
            <person name="Korf I."/>
            <person name="Meyers B.C."/>
            <person name="Michelmore R.W."/>
        </authorList>
    </citation>
    <scope>NUCLEOTIDE SEQUENCE [LARGE SCALE GENOMIC DNA]</scope>
    <source>
        <strain evidence="4">cv. Salinas</strain>
        <tissue evidence="3">Seedlings</tissue>
    </source>
</reference>
<dbReference type="EMBL" id="NBSK02000007">
    <property type="protein sequence ID" value="KAJ0197805.1"/>
    <property type="molecule type" value="Genomic_DNA"/>
</dbReference>
<dbReference type="InterPro" id="IPR001810">
    <property type="entry name" value="F-box_dom"/>
</dbReference>
<dbReference type="InterPro" id="IPR001611">
    <property type="entry name" value="Leu-rich_rpt"/>
</dbReference>
<name>A0A9R1V3W7_LACSA</name>
<evidence type="ECO:0000313" key="4">
    <source>
        <dbReference type="Proteomes" id="UP000235145"/>
    </source>
</evidence>
<organism evidence="3 4">
    <name type="scientific">Lactuca sativa</name>
    <name type="common">Garden lettuce</name>
    <dbReference type="NCBI Taxonomy" id="4236"/>
    <lineage>
        <taxon>Eukaryota</taxon>
        <taxon>Viridiplantae</taxon>
        <taxon>Streptophyta</taxon>
        <taxon>Embryophyta</taxon>
        <taxon>Tracheophyta</taxon>
        <taxon>Spermatophyta</taxon>
        <taxon>Magnoliopsida</taxon>
        <taxon>eudicotyledons</taxon>
        <taxon>Gunneridae</taxon>
        <taxon>Pentapetalae</taxon>
        <taxon>asterids</taxon>
        <taxon>campanulids</taxon>
        <taxon>Asterales</taxon>
        <taxon>Asteraceae</taxon>
        <taxon>Cichorioideae</taxon>
        <taxon>Cichorieae</taxon>
        <taxon>Lactucinae</taxon>
        <taxon>Lactuca</taxon>
    </lineage>
</organism>
<feature type="compositionally biased region" description="Acidic residues" evidence="1">
    <location>
        <begin position="263"/>
        <end position="281"/>
    </location>
</feature>
<dbReference type="AlphaFoldDB" id="A0A9R1V3W7"/>
<dbReference type="InterPro" id="IPR036047">
    <property type="entry name" value="F-box-like_dom_sf"/>
</dbReference>
<gene>
    <name evidence="3" type="ORF">LSAT_V11C700354380</name>
</gene>
<dbReference type="Gramene" id="rna-gnl|WGS:NBSK|LSAT_7X32521_mrna">
    <property type="protein sequence ID" value="cds-PLY74537.1"/>
    <property type="gene ID" value="gene-LSAT_7X32521"/>
</dbReference>
<protein>
    <recommendedName>
        <fullName evidence="2">F-box domain-containing protein</fullName>
    </recommendedName>
</protein>
<dbReference type="PANTHER" id="PTHR38926:SF2">
    <property type="entry name" value="F-BOX_LRR-REPEAT PROTEIN 21-RELATED"/>
    <property type="match status" value="1"/>
</dbReference>
<accession>A0A9R1V3W7</accession>
<dbReference type="OrthoDB" id="2095648at2759"/>
<dbReference type="PANTHER" id="PTHR38926">
    <property type="entry name" value="F-BOX DOMAIN CONTAINING PROTEIN, EXPRESSED"/>
    <property type="match status" value="1"/>
</dbReference>
<dbReference type="Pfam" id="PF13516">
    <property type="entry name" value="LRR_6"/>
    <property type="match status" value="1"/>
</dbReference>
<dbReference type="Gene3D" id="3.80.10.10">
    <property type="entry name" value="Ribonuclease Inhibitor"/>
    <property type="match status" value="1"/>
</dbReference>
<dbReference type="GO" id="GO:1905761">
    <property type="term" value="F:SCF ubiquitin ligase complex binding"/>
    <property type="evidence" value="ECO:0000318"/>
    <property type="project" value="GO_Central"/>
</dbReference>